<evidence type="ECO:0000313" key="2">
    <source>
        <dbReference type="Proteomes" id="UP001150581"/>
    </source>
</evidence>
<dbReference type="EMBL" id="JANBPG010000263">
    <property type="protein sequence ID" value="KAJ1898164.1"/>
    <property type="molecule type" value="Genomic_DNA"/>
</dbReference>
<accession>A0ACC1IP00</accession>
<evidence type="ECO:0000313" key="1">
    <source>
        <dbReference type="EMBL" id="KAJ1898164.1"/>
    </source>
</evidence>
<sequence length="427" mass="46516">MPGSQPASAHMSVWQYTQLINVFCFVKRCSLSSQSPAAQAAAPSYPAGHWTAFTDPRLFEPLPLSDSLDDALQTLVSSDQRPRRQAPQRSDFKPQVHSYESLNQYVGSKQWRALALASQASIEALSLDHTINRGASGGVLKYWVYRILALAQLGQGGIVRVEVGRLERVESGGMRRWPFELRLLRAQAPGMLGEWAVVCDRLSSLLRGCQRALLPPAPPASSDDSRALWEHRVRRISLLLVGCAMRMGDPGLATGILGAVAGWGLQSAGADPRLLSAIARVHLQLGSVPEAERLFLQVERQVPGDRMVHMNRALFSVAMGKWESARDSFAAVVDGRPEEAVAAANNLALCQLYLGSPQLMLQSLQQLMVAAPAAAGTAEELVFNYCSGLDLQYDGARLREAKIKKIVDVATWAGDAFDMGSFKIQNN</sequence>
<protein>
    <submittedName>
        <fullName evidence="1">Uncharacterized protein</fullName>
    </submittedName>
</protein>
<reference evidence="1" key="1">
    <citation type="submission" date="2022-07" db="EMBL/GenBank/DDBJ databases">
        <title>Phylogenomic reconstructions and comparative analyses of Kickxellomycotina fungi.</title>
        <authorList>
            <person name="Reynolds N.K."/>
            <person name="Stajich J.E."/>
            <person name="Barry K."/>
            <person name="Grigoriev I.V."/>
            <person name="Crous P."/>
            <person name="Smith M.E."/>
        </authorList>
    </citation>
    <scope>NUCLEOTIDE SEQUENCE</scope>
    <source>
        <strain evidence="1">Benny 63K</strain>
    </source>
</reference>
<gene>
    <name evidence="1" type="ORF">LPJ66_002929</name>
</gene>
<comment type="caution">
    <text evidence="1">The sequence shown here is derived from an EMBL/GenBank/DDBJ whole genome shotgun (WGS) entry which is preliminary data.</text>
</comment>
<keyword evidence="2" id="KW-1185">Reference proteome</keyword>
<proteinExistence type="predicted"/>
<name>A0ACC1IP00_9FUNG</name>
<dbReference type="Proteomes" id="UP001150581">
    <property type="component" value="Unassembled WGS sequence"/>
</dbReference>
<organism evidence="1 2">
    <name type="scientific">Kickxella alabastrina</name>
    <dbReference type="NCBI Taxonomy" id="61397"/>
    <lineage>
        <taxon>Eukaryota</taxon>
        <taxon>Fungi</taxon>
        <taxon>Fungi incertae sedis</taxon>
        <taxon>Zoopagomycota</taxon>
        <taxon>Kickxellomycotina</taxon>
        <taxon>Kickxellomycetes</taxon>
        <taxon>Kickxellales</taxon>
        <taxon>Kickxellaceae</taxon>
        <taxon>Kickxella</taxon>
    </lineage>
</organism>